<dbReference type="Gene3D" id="2.60.40.420">
    <property type="entry name" value="Cupredoxins - blue copper proteins"/>
    <property type="match status" value="1"/>
</dbReference>
<dbReference type="NCBIfam" id="TIGR02656">
    <property type="entry name" value="cyanin_plasto"/>
    <property type="match status" value="1"/>
</dbReference>
<organism evidence="14 15">
    <name type="scientific">Thermoleptolyngbya sichuanensis A183</name>
    <dbReference type="NCBI Taxonomy" id="2737172"/>
    <lineage>
        <taxon>Bacteria</taxon>
        <taxon>Bacillati</taxon>
        <taxon>Cyanobacteriota</taxon>
        <taxon>Cyanophyceae</taxon>
        <taxon>Oculatellales</taxon>
        <taxon>Oculatellaceae</taxon>
        <taxon>Thermoleptolyngbya</taxon>
        <taxon>Thermoleptolyngbya sichuanensis</taxon>
    </lineage>
</organism>
<evidence type="ECO:0000256" key="6">
    <source>
        <dbReference type="ARBA" id="ARBA00022723"/>
    </source>
</evidence>
<evidence type="ECO:0000259" key="13">
    <source>
        <dbReference type="Pfam" id="PF00127"/>
    </source>
</evidence>
<dbReference type="AlphaFoldDB" id="A0A6M8BDS6"/>
<feature type="binding site" evidence="11 12">
    <location>
        <position position="73"/>
    </location>
    <ligand>
        <name>Cu cation</name>
        <dbReference type="ChEBI" id="CHEBI:23378"/>
    </ligand>
</feature>
<evidence type="ECO:0000313" key="15">
    <source>
        <dbReference type="Proteomes" id="UP000505210"/>
    </source>
</evidence>
<evidence type="ECO:0000256" key="2">
    <source>
        <dbReference type="ARBA" id="ARBA00004526"/>
    </source>
</evidence>
<evidence type="ECO:0000256" key="7">
    <source>
        <dbReference type="ARBA" id="ARBA00022982"/>
    </source>
</evidence>
<dbReference type="HAMAP" id="MF_00566">
    <property type="entry name" value="Cytb6_f_plastocyanin"/>
    <property type="match status" value="1"/>
</dbReference>
<dbReference type="Pfam" id="PF00127">
    <property type="entry name" value="Copper-bind"/>
    <property type="match status" value="1"/>
</dbReference>
<comment type="cofactor">
    <cofactor evidence="12">
        <name>Cu(2+)</name>
        <dbReference type="ChEBI" id="CHEBI:29036"/>
    </cofactor>
    <text evidence="12">The crystal structure with reduced Cu(1+) has also been determined.</text>
</comment>
<keyword evidence="6 11" id="KW-0479">Metal-binding</keyword>
<keyword evidence="9 11" id="KW-0793">Thylakoid</keyword>
<proteinExistence type="inferred from homology"/>
<dbReference type="PROSITE" id="PS00196">
    <property type="entry name" value="COPPER_BLUE"/>
    <property type="match status" value="1"/>
</dbReference>
<comment type="similarity">
    <text evidence="3 11">Belongs to the plastocyanin family.</text>
</comment>
<reference evidence="14 15" key="1">
    <citation type="submission" date="2020-05" db="EMBL/GenBank/DDBJ databases">
        <title>Complete genome sequence of of a novel Thermoleptolyngbya strain isolated from hot springs of Ganzi, Sichuan China.</title>
        <authorList>
            <person name="Tang J."/>
            <person name="Daroch M."/>
            <person name="Li L."/>
            <person name="Waleron K."/>
            <person name="Waleron M."/>
            <person name="Waleron M."/>
        </authorList>
    </citation>
    <scope>NUCLEOTIDE SEQUENCE [LARGE SCALE GENOMIC DNA]</scope>
    <source>
        <strain evidence="14 15">PKUAC-SCTA183</strain>
    </source>
</reference>
<name>A0A6M8BDS6_9CYAN</name>
<dbReference type="InterPro" id="IPR002387">
    <property type="entry name" value="Plastocyanin"/>
</dbReference>
<keyword evidence="15" id="KW-1185">Reference proteome</keyword>
<evidence type="ECO:0000256" key="11">
    <source>
        <dbReference type="HAMAP-Rule" id="MF_00566"/>
    </source>
</evidence>
<evidence type="ECO:0000256" key="9">
    <source>
        <dbReference type="ARBA" id="ARBA00023078"/>
    </source>
</evidence>
<gene>
    <name evidence="11" type="primary">petE</name>
    <name evidence="14" type="ORF">HPC62_09265</name>
</gene>
<dbReference type="InterPro" id="IPR000923">
    <property type="entry name" value="BlueCu_1"/>
</dbReference>
<feature type="binding site" evidence="11 12">
    <location>
        <position position="126"/>
    </location>
    <ligand>
        <name>Cu cation</name>
        <dbReference type="ChEBI" id="CHEBI:23378"/>
    </ligand>
</feature>
<dbReference type="KEGG" id="theu:HPC62_09265"/>
<evidence type="ECO:0000313" key="14">
    <source>
        <dbReference type="EMBL" id="QKD82346.1"/>
    </source>
</evidence>
<sequence>MKLIAQISRSLSLALFALVLMVGSFVAVVSPAAAETFTVKMGADSGLLQFEPANITVHPGDTVKWVNNKLPPHNILFDEKQVPGASKDLADKLSHNQLMFSPGESYEITFSSDFPAGTYTYYCAPHRGAGMVGKITVEG</sequence>
<evidence type="ECO:0000256" key="12">
    <source>
        <dbReference type="PIRSR" id="PIRSR602387-1"/>
    </source>
</evidence>
<dbReference type="GO" id="GO:0005507">
    <property type="term" value="F:copper ion binding"/>
    <property type="evidence" value="ECO:0007669"/>
    <property type="project" value="UniProtKB-UniRule"/>
</dbReference>
<dbReference type="InterPro" id="IPR023511">
    <property type="entry name" value="Plastocyanin_cyanobac"/>
</dbReference>
<evidence type="ECO:0000256" key="3">
    <source>
        <dbReference type="ARBA" id="ARBA00005338"/>
    </source>
</evidence>
<keyword evidence="11" id="KW-0732">Signal</keyword>
<dbReference type="InterPro" id="IPR008972">
    <property type="entry name" value="Cupredoxin"/>
</dbReference>
<dbReference type="RefSeq" id="WP_172355063.1">
    <property type="nucleotide sequence ID" value="NZ_CP053661.1"/>
</dbReference>
<protein>
    <recommendedName>
        <fullName evidence="4 11">Plastocyanin</fullName>
    </recommendedName>
</protein>
<evidence type="ECO:0000256" key="4">
    <source>
        <dbReference type="ARBA" id="ARBA00020130"/>
    </source>
</evidence>
<feature type="binding site" evidence="11 12">
    <location>
        <position position="123"/>
    </location>
    <ligand>
        <name>Cu cation</name>
        <dbReference type="ChEBI" id="CHEBI:23378"/>
    </ligand>
</feature>
<dbReference type="PANTHER" id="PTHR34192:SF10">
    <property type="entry name" value="PLASTOCYANIN MAJOR ISOFORM, CHLOROPLASTIC-RELATED"/>
    <property type="match status" value="1"/>
</dbReference>
<dbReference type="PRINTS" id="PR00157">
    <property type="entry name" value="PLASTOCYANIN"/>
</dbReference>
<accession>A0A6M8BDS6</accession>
<dbReference type="InterPro" id="IPR001235">
    <property type="entry name" value="Copper_blue_Plastocyanin"/>
</dbReference>
<feature type="binding site" evidence="11 12">
    <location>
        <position position="131"/>
    </location>
    <ligand>
        <name>Cu cation</name>
        <dbReference type="ChEBI" id="CHEBI:23378"/>
    </ligand>
</feature>
<keyword evidence="8 11" id="KW-0186">Copper</keyword>
<evidence type="ECO:0000256" key="1">
    <source>
        <dbReference type="ARBA" id="ARBA00002820"/>
    </source>
</evidence>
<dbReference type="PRINTS" id="PR00156">
    <property type="entry name" value="COPPERBLUE"/>
</dbReference>
<evidence type="ECO:0000256" key="5">
    <source>
        <dbReference type="ARBA" id="ARBA00022448"/>
    </source>
</evidence>
<dbReference type="EMBL" id="CP053661">
    <property type="protein sequence ID" value="QKD82346.1"/>
    <property type="molecule type" value="Genomic_DNA"/>
</dbReference>
<evidence type="ECO:0000256" key="10">
    <source>
        <dbReference type="ARBA" id="ARBA00023136"/>
    </source>
</evidence>
<dbReference type="InterPro" id="IPR028871">
    <property type="entry name" value="BlueCu_1_BS"/>
</dbReference>
<feature type="domain" description="Blue (type 1) copper" evidence="13">
    <location>
        <begin position="38"/>
        <end position="138"/>
    </location>
</feature>
<keyword evidence="7 11" id="KW-0249">Electron transport</keyword>
<dbReference type="GO" id="GO:0031676">
    <property type="term" value="C:plasma membrane-derived thylakoid membrane"/>
    <property type="evidence" value="ECO:0007669"/>
    <property type="project" value="UniProtKB-SubCell"/>
</dbReference>
<comment type="function">
    <text evidence="1 11">Participates in electron transfer between P700 and the cytochrome b6-f complex in photosystem I.</text>
</comment>
<dbReference type="SUPFAM" id="SSF49503">
    <property type="entry name" value="Cupredoxins"/>
    <property type="match status" value="1"/>
</dbReference>
<evidence type="ECO:0000256" key="8">
    <source>
        <dbReference type="ARBA" id="ARBA00023008"/>
    </source>
</evidence>
<keyword evidence="10 11" id="KW-0472">Membrane</keyword>
<comment type="subcellular location">
    <subcellularLocation>
        <location evidence="2 11">Cellular thylakoid membrane</location>
        <topology evidence="2 11">Peripheral membrane protein</topology>
        <orientation evidence="2 11">Lumenal side</orientation>
    </subcellularLocation>
</comment>
<keyword evidence="5 11" id="KW-0813">Transport</keyword>
<dbReference type="Proteomes" id="UP000505210">
    <property type="component" value="Chromosome"/>
</dbReference>
<dbReference type="CDD" id="cd04219">
    <property type="entry name" value="Plastocyanin"/>
    <property type="match status" value="1"/>
</dbReference>
<dbReference type="PANTHER" id="PTHR34192">
    <property type="entry name" value="PLASTOCYANIN MAJOR ISOFORM, CHLOROPLASTIC-RELATED"/>
    <property type="match status" value="1"/>
</dbReference>
<dbReference type="GO" id="GO:0009055">
    <property type="term" value="F:electron transfer activity"/>
    <property type="evidence" value="ECO:0007669"/>
    <property type="project" value="UniProtKB-UniRule"/>
</dbReference>